<dbReference type="PANTHER" id="PTHR45753">
    <property type="entry name" value="ORNITHINE CARBAMOYLTRANSFERASE, MITOCHONDRIAL"/>
    <property type="match status" value="1"/>
</dbReference>
<reference evidence="4" key="1">
    <citation type="submission" date="2022-01" db="EMBL/GenBank/DDBJ databases">
        <title>Paenibacillus spongiae sp. nov., isolated from marine sponge.</title>
        <authorList>
            <person name="Li Z."/>
            <person name="Zhang M."/>
        </authorList>
    </citation>
    <scope>NUCLEOTIDE SEQUENCE</scope>
    <source>
        <strain evidence="4">PHS-Z3</strain>
    </source>
</reference>
<dbReference type="Proteomes" id="UP001057877">
    <property type="component" value="Chromosome"/>
</dbReference>
<evidence type="ECO:0000259" key="3">
    <source>
        <dbReference type="Pfam" id="PF02729"/>
    </source>
</evidence>
<comment type="function">
    <text evidence="1">Reversibly catalyzes the transfer of the carbamoyl group from carbamoyl phosphate (CP) to the N(epsilon) atom of ornithine (ORN) to produce L-citrulline.</text>
</comment>
<evidence type="ECO:0000313" key="5">
    <source>
        <dbReference type="Proteomes" id="UP001057877"/>
    </source>
</evidence>
<organism evidence="4 5">
    <name type="scientific">Paenibacillus spongiae</name>
    <dbReference type="NCBI Taxonomy" id="2909671"/>
    <lineage>
        <taxon>Bacteria</taxon>
        <taxon>Bacillati</taxon>
        <taxon>Bacillota</taxon>
        <taxon>Bacilli</taxon>
        <taxon>Bacillales</taxon>
        <taxon>Paenibacillaceae</taxon>
        <taxon>Paenibacillus</taxon>
    </lineage>
</organism>
<dbReference type="InterPro" id="IPR006132">
    <property type="entry name" value="Asp/Orn_carbamoyltranf_P-bd"/>
</dbReference>
<gene>
    <name evidence="4" type="ORF">L1F29_29195</name>
</gene>
<protein>
    <recommendedName>
        <fullName evidence="3">Aspartate/ornithine carbamoyltransferase carbamoyl-P binding domain-containing protein</fullName>
    </recommendedName>
</protein>
<dbReference type="PANTHER" id="PTHR45753:SF3">
    <property type="entry name" value="ORNITHINE TRANSCARBAMYLASE, MITOCHONDRIAL"/>
    <property type="match status" value="1"/>
</dbReference>
<dbReference type="InterPro" id="IPR036901">
    <property type="entry name" value="Asp/Orn_carbamoylTrfase_sf"/>
</dbReference>
<evidence type="ECO:0000256" key="2">
    <source>
        <dbReference type="ARBA" id="ARBA00022679"/>
    </source>
</evidence>
<dbReference type="PRINTS" id="PR00100">
    <property type="entry name" value="AOTCASE"/>
</dbReference>
<dbReference type="PROSITE" id="PS00097">
    <property type="entry name" value="CARBAMOYLTRANSFERASE"/>
    <property type="match status" value="1"/>
</dbReference>
<proteinExistence type="predicted"/>
<keyword evidence="2" id="KW-0808">Transferase</keyword>
<evidence type="ECO:0000256" key="1">
    <source>
        <dbReference type="ARBA" id="ARBA00003822"/>
    </source>
</evidence>
<sequence>MKHLLTLKELDKQTLTAIIQQGIEIKNKPERYYRACERKGLLMLFQKTSTRTNLSFQSGIQQMGGYPVTMDWNSSNFRISPIKYEARYASRNCDFIMARLKNHSDLLQLAEHSRVPVINGCCEKYHPCQALADFMTIYEVKGTFLRCDADVCGNPQ</sequence>
<feature type="domain" description="Aspartate/ornithine carbamoyltransferase carbamoyl-P binding" evidence="3">
    <location>
        <begin position="2"/>
        <end position="139"/>
    </location>
</feature>
<dbReference type="Pfam" id="PF02729">
    <property type="entry name" value="OTCace_N"/>
    <property type="match status" value="1"/>
</dbReference>
<name>A0ABY5S790_9BACL</name>
<dbReference type="EMBL" id="CP091430">
    <property type="protein sequence ID" value="UVI29450.1"/>
    <property type="molecule type" value="Genomic_DNA"/>
</dbReference>
<dbReference type="SUPFAM" id="SSF53671">
    <property type="entry name" value="Aspartate/ornithine carbamoyltransferase"/>
    <property type="match status" value="1"/>
</dbReference>
<dbReference type="Gene3D" id="3.40.50.1370">
    <property type="entry name" value="Aspartate/ornithine carbamoyltransferase"/>
    <property type="match status" value="2"/>
</dbReference>
<dbReference type="PRINTS" id="PR00102">
    <property type="entry name" value="OTCASE"/>
</dbReference>
<evidence type="ECO:0000313" key="4">
    <source>
        <dbReference type="EMBL" id="UVI29450.1"/>
    </source>
</evidence>
<dbReference type="InterPro" id="IPR002292">
    <property type="entry name" value="Orn/put_carbamltrans"/>
</dbReference>
<dbReference type="RefSeq" id="WP_258385539.1">
    <property type="nucleotide sequence ID" value="NZ_CP091430.1"/>
</dbReference>
<keyword evidence="5" id="KW-1185">Reference proteome</keyword>
<dbReference type="InterPro" id="IPR006130">
    <property type="entry name" value="Asp/Orn_carbamoylTrfase"/>
</dbReference>
<accession>A0ABY5S790</accession>